<evidence type="ECO:0000256" key="1">
    <source>
        <dbReference type="ARBA" id="ARBA00022516"/>
    </source>
</evidence>
<dbReference type="InterPro" id="IPR037157">
    <property type="entry name" value="Acetyltransf_C_sf"/>
</dbReference>
<dbReference type="PANTHER" id="PTHR43480:SF1">
    <property type="entry name" value="ACYL-[ACYL-CARRIER-PROTEIN]--UDP-N-ACETYLGLUCOSAMINE O-ACYLTRANSFERASE, MITOCHONDRIAL-RELATED"/>
    <property type="match status" value="1"/>
</dbReference>
<evidence type="ECO:0000313" key="8">
    <source>
        <dbReference type="Proteomes" id="UP000070533"/>
    </source>
</evidence>
<proteinExistence type="predicted"/>
<dbReference type="Proteomes" id="UP000070533">
    <property type="component" value="Unassembled WGS sequence"/>
</dbReference>
<dbReference type="SUPFAM" id="SSF51161">
    <property type="entry name" value="Trimeric LpxA-like enzymes"/>
    <property type="match status" value="1"/>
</dbReference>
<evidence type="ECO:0000313" key="7">
    <source>
        <dbReference type="EMBL" id="KXA45148.1"/>
    </source>
</evidence>
<keyword evidence="8" id="KW-1185">Reference proteome</keyword>
<evidence type="ECO:0000256" key="5">
    <source>
        <dbReference type="ARBA" id="ARBA00023315"/>
    </source>
</evidence>
<dbReference type="Gene3D" id="1.20.1180.10">
    <property type="entry name" value="Udp N-acetylglucosamine O-acyltransferase, C-terminal domain"/>
    <property type="match status" value="1"/>
</dbReference>
<dbReference type="PIRSF" id="PIRSF000456">
    <property type="entry name" value="UDP-GlcNAc_acltr"/>
    <property type="match status" value="1"/>
</dbReference>
<keyword evidence="5 7" id="KW-0012">Acyltransferase</keyword>
<dbReference type="GO" id="GO:0009245">
    <property type="term" value="P:lipid A biosynthetic process"/>
    <property type="evidence" value="ECO:0007669"/>
    <property type="project" value="UniProtKB-KW"/>
</dbReference>
<keyword evidence="4" id="KW-0443">Lipid metabolism</keyword>
<evidence type="ECO:0000256" key="4">
    <source>
        <dbReference type="ARBA" id="ARBA00023098"/>
    </source>
</evidence>
<dbReference type="InterPro" id="IPR010137">
    <property type="entry name" value="Lipid_A_LpxA"/>
</dbReference>
<dbReference type="Pfam" id="PF00132">
    <property type="entry name" value="Hexapep"/>
    <property type="match status" value="2"/>
</dbReference>
<keyword evidence="3 7" id="KW-0808">Transferase</keyword>
<dbReference type="AlphaFoldDB" id="A0A133QQJ8"/>
<dbReference type="Gene3D" id="2.160.10.10">
    <property type="entry name" value="Hexapeptide repeat proteins"/>
    <property type="match status" value="1"/>
</dbReference>
<name>A0A133QQJ8_9BACT</name>
<dbReference type="InterPro" id="IPR029098">
    <property type="entry name" value="Acetyltransf_C"/>
</dbReference>
<protein>
    <submittedName>
        <fullName evidence="7">Putative acyl-[acyl-carrier-protein]-UDP-N-acetylglucosamine O-acyltransferase</fullName>
    </submittedName>
</protein>
<dbReference type="InterPro" id="IPR001451">
    <property type="entry name" value="Hexapep"/>
</dbReference>
<keyword evidence="1" id="KW-0444">Lipid biosynthesis</keyword>
<feature type="domain" description="UDP N-acetylglucosamine O-acyltransferase C-terminal" evidence="6">
    <location>
        <begin position="176"/>
        <end position="257"/>
    </location>
</feature>
<dbReference type="PATRIC" id="fig|28128.5.peg.114"/>
<dbReference type="Pfam" id="PF13720">
    <property type="entry name" value="Acetyltransf_11"/>
    <property type="match status" value="1"/>
</dbReference>
<comment type="caution">
    <text evidence="7">The sequence shown here is derived from an EMBL/GenBank/DDBJ whole genome shotgun (WGS) entry which is preliminary data.</text>
</comment>
<gene>
    <name evidence="7" type="ORF">HMPREF3226_00115</name>
</gene>
<dbReference type="GO" id="GO:0008780">
    <property type="term" value="F:acyl-[acyl-carrier-protein]-UDP-N-acetylglucosamine O-acyltransferase activity"/>
    <property type="evidence" value="ECO:0007669"/>
    <property type="project" value="InterPro"/>
</dbReference>
<sequence>MSSDISARAEISPKAKIGDGCKIFPFVYIEDDVVIGDNCIVFPFVSILNGTRIGNGNKIHQGSVIGALPQDFNFVGEKSELIMGDNNIIRENVVINRATHRGCQTVIGSNNFLMEGAHISHDTKLGDNCVLGYGVKISGDCEIGNRVIFSSGVIQKAQTRVGEAATVQASTTFGRDIPPYIVAGGSPVQYNGLNSIMCDTLGIDEKVKKHIANAYRLIFHGQTSIFDACIQVTQQVPDSPEIQNIVEFIRSTKKGIISKL</sequence>
<dbReference type="GO" id="GO:0016020">
    <property type="term" value="C:membrane"/>
    <property type="evidence" value="ECO:0007669"/>
    <property type="project" value="GOC"/>
</dbReference>
<dbReference type="eggNOG" id="COG1043">
    <property type="taxonomic scope" value="Bacteria"/>
</dbReference>
<keyword evidence="2" id="KW-0441">Lipid A biosynthesis</keyword>
<dbReference type="PANTHER" id="PTHR43480">
    <property type="entry name" value="ACYL-[ACYL-CARRIER-PROTEIN]--UDP-N-ACETYLGLUCOSAMINE O-ACYLTRANSFERASE"/>
    <property type="match status" value="1"/>
</dbReference>
<dbReference type="OrthoDB" id="9807278at2"/>
<dbReference type="InterPro" id="IPR011004">
    <property type="entry name" value="Trimer_LpxA-like_sf"/>
</dbReference>
<dbReference type="EMBL" id="LRQG01000002">
    <property type="protein sequence ID" value="KXA45148.1"/>
    <property type="molecule type" value="Genomic_DNA"/>
</dbReference>
<reference evidence="8" key="1">
    <citation type="submission" date="2016-01" db="EMBL/GenBank/DDBJ databases">
        <authorList>
            <person name="Mitreva M."/>
            <person name="Pepin K.H."/>
            <person name="Mihindukulasuriya K.A."/>
            <person name="Fulton R."/>
            <person name="Fronick C."/>
            <person name="O'Laughlin M."/>
            <person name="Miner T."/>
            <person name="Herter B."/>
            <person name="Rosa B.A."/>
            <person name="Cordes M."/>
            <person name="Tomlinson C."/>
            <person name="Wollam A."/>
            <person name="Palsikar V.B."/>
            <person name="Mardis E.R."/>
            <person name="Wilson R.K."/>
        </authorList>
    </citation>
    <scope>NUCLEOTIDE SEQUENCE [LARGE SCALE GENOMIC DNA]</scope>
    <source>
        <strain evidence="8">MJR7716</strain>
    </source>
</reference>
<evidence type="ECO:0000256" key="2">
    <source>
        <dbReference type="ARBA" id="ARBA00022556"/>
    </source>
</evidence>
<evidence type="ECO:0000259" key="6">
    <source>
        <dbReference type="Pfam" id="PF13720"/>
    </source>
</evidence>
<accession>A0A133QQJ8</accession>
<evidence type="ECO:0000256" key="3">
    <source>
        <dbReference type="ARBA" id="ARBA00022679"/>
    </source>
</evidence>
<dbReference type="RefSeq" id="WP_060939966.1">
    <property type="nucleotide sequence ID" value="NZ_KQ957185.1"/>
</dbReference>
<organism evidence="7 8">
    <name type="scientific">Prevotella corporis</name>
    <dbReference type="NCBI Taxonomy" id="28128"/>
    <lineage>
        <taxon>Bacteria</taxon>
        <taxon>Pseudomonadati</taxon>
        <taxon>Bacteroidota</taxon>
        <taxon>Bacteroidia</taxon>
        <taxon>Bacteroidales</taxon>
        <taxon>Prevotellaceae</taxon>
        <taxon>Prevotella</taxon>
    </lineage>
</organism>
<dbReference type="NCBIfam" id="NF003657">
    <property type="entry name" value="PRK05289.1"/>
    <property type="match status" value="1"/>
</dbReference>
<dbReference type="STRING" id="28128.HMPREF3226_00115"/>